<evidence type="ECO:0000256" key="5">
    <source>
        <dbReference type="ARBA" id="ARBA00022692"/>
    </source>
</evidence>
<organism evidence="11 12">
    <name type="scientific">Zunongwangia mangrovi</name>
    <dbReference type="NCBI Taxonomy" id="1334022"/>
    <lineage>
        <taxon>Bacteria</taxon>
        <taxon>Pseudomonadati</taxon>
        <taxon>Bacteroidota</taxon>
        <taxon>Flavobacteriia</taxon>
        <taxon>Flavobacteriales</taxon>
        <taxon>Flavobacteriaceae</taxon>
        <taxon>Zunongwangia</taxon>
    </lineage>
</organism>
<gene>
    <name evidence="11" type="ORF">SAMN04487907_11214</name>
</gene>
<feature type="transmembrane region" description="Helical" evidence="10">
    <location>
        <begin position="167"/>
        <end position="194"/>
    </location>
</feature>
<keyword evidence="5 10" id="KW-0812">Transmembrane</keyword>
<evidence type="ECO:0000256" key="6">
    <source>
        <dbReference type="ARBA" id="ARBA00022989"/>
    </source>
</evidence>
<evidence type="ECO:0000256" key="3">
    <source>
        <dbReference type="ARBA" id="ARBA00022449"/>
    </source>
</evidence>
<comment type="subcellular location">
    <subcellularLocation>
        <location evidence="1">Cell membrane</location>
        <topology evidence="1">Multi-pass membrane protein</topology>
    </subcellularLocation>
</comment>
<feature type="transmembrane region" description="Helical" evidence="10">
    <location>
        <begin position="397"/>
        <end position="414"/>
    </location>
</feature>
<name>A0A1I1N3T2_9FLAO</name>
<keyword evidence="12" id="KW-1185">Reference proteome</keyword>
<dbReference type="InterPro" id="IPR002528">
    <property type="entry name" value="MATE_fam"/>
</dbReference>
<feature type="transmembrane region" description="Helical" evidence="10">
    <location>
        <begin position="364"/>
        <end position="385"/>
    </location>
</feature>
<evidence type="ECO:0000256" key="7">
    <source>
        <dbReference type="ARBA" id="ARBA00023065"/>
    </source>
</evidence>
<keyword evidence="4" id="KW-1003">Cell membrane</keyword>
<keyword evidence="2" id="KW-0813">Transport</keyword>
<feature type="transmembrane region" description="Helical" evidence="10">
    <location>
        <begin position="249"/>
        <end position="272"/>
    </location>
</feature>
<dbReference type="AlphaFoldDB" id="A0A1I1N3T2"/>
<keyword evidence="7" id="KW-0406">Ion transport</keyword>
<evidence type="ECO:0000313" key="12">
    <source>
        <dbReference type="Proteomes" id="UP000199438"/>
    </source>
</evidence>
<feature type="transmembrane region" description="Helical" evidence="10">
    <location>
        <begin position="60"/>
        <end position="81"/>
    </location>
</feature>
<proteinExistence type="predicted"/>
<dbReference type="STRING" id="1334022.SAMN04487907_11214"/>
<keyword evidence="6 10" id="KW-1133">Transmembrane helix</keyword>
<evidence type="ECO:0000256" key="1">
    <source>
        <dbReference type="ARBA" id="ARBA00004651"/>
    </source>
</evidence>
<dbReference type="InterPro" id="IPR050222">
    <property type="entry name" value="MATE_MdtK"/>
</dbReference>
<dbReference type="Pfam" id="PF01554">
    <property type="entry name" value="MatE"/>
    <property type="match status" value="2"/>
</dbReference>
<feature type="transmembrane region" description="Helical" evidence="10">
    <location>
        <begin position="284"/>
        <end position="305"/>
    </location>
</feature>
<keyword evidence="8 10" id="KW-0472">Membrane</keyword>
<evidence type="ECO:0000256" key="10">
    <source>
        <dbReference type="SAM" id="Phobius"/>
    </source>
</evidence>
<protein>
    <recommendedName>
        <fullName evidence="9">Multidrug-efflux transporter</fullName>
    </recommendedName>
</protein>
<dbReference type="GO" id="GO:0015297">
    <property type="term" value="F:antiporter activity"/>
    <property type="evidence" value="ECO:0007669"/>
    <property type="project" value="UniProtKB-KW"/>
</dbReference>
<evidence type="ECO:0000313" key="11">
    <source>
        <dbReference type="EMBL" id="SFC89493.1"/>
    </source>
</evidence>
<keyword evidence="3" id="KW-0050">Antiport</keyword>
<dbReference type="EMBL" id="FOKV01000012">
    <property type="protein sequence ID" value="SFC89493.1"/>
    <property type="molecule type" value="Genomic_DNA"/>
</dbReference>
<dbReference type="CDD" id="cd13131">
    <property type="entry name" value="MATE_NorM_like"/>
    <property type="match status" value="1"/>
</dbReference>
<dbReference type="GO" id="GO:0005886">
    <property type="term" value="C:plasma membrane"/>
    <property type="evidence" value="ECO:0007669"/>
    <property type="project" value="UniProtKB-SubCell"/>
</dbReference>
<evidence type="ECO:0000256" key="4">
    <source>
        <dbReference type="ARBA" id="ARBA00022475"/>
    </source>
</evidence>
<evidence type="ECO:0000256" key="2">
    <source>
        <dbReference type="ARBA" id="ARBA00022448"/>
    </source>
</evidence>
<dbReference type="Proteomes" id="UP000199438">
    <property type="component" value="Unassembled WGS sequence"/>
</dbReference>
<sequence>MRTKFLVLQLSDYTKEFRKNLNIAYPVMLGQLGHVLVGLADNLMVGRLGAAPLAAVSLGNSLVFIALSLGIGFSFAITPLIAEADGSGDIEKGRSYFHHGIILCGINGILLFLLLLLAKPLLYYLDQPPEVVEYAIPYLEIVAFSMLPLMIFQAYKQFADGLSQTKYSMYATILSNVVNVFFNYILIYGIWIFPELGLEGAAIGTLISRFFMLWFIWEILRRKSKFKPYFVWSKKELFKTDIFKKILNLGFPTALQMFFEVAIFTATVFLAGLLGTNPQAANQIALNLASMTFMIAVGLGVTATIRVGNQKGLHHYKELRRIAMSVFLLVFIIEAIFAVGFILLKDWLPTFYIENTEVVLLSAQLLIVAALFQLSDGMQVVILGALRGLQDVKVPTAICFVAYWIIGFPVSWYFGKAENMGSMGIWMGLLAGLTASALMLYFRFNYLSNKLIANKPNEIKNETV</sequence>
<feature type="transmembrane region" description="Helical" evidence="10">
    <location>
        <begin position="200"/>
        <end position="220"/>
    </location>
</feature>
<feature type="transmembrane region" description="Helical" evidence="10">
    <location>
        <begin position="101"/>
        <end position="123"/>
    </location>
</feature>
<dbReference type="GO" id="GO:0042910">
    <property type="term" value="F:xenobiotic transmembrane transporter activity"/>
    <property type="evidence" value="ECO:0007669"/>
    <property type="project" value="InterPro"/>
</dbReference>
<feature type="transmembrane region" description="Helical" evidence="10">
    <location>
        <begin position="420"/>
        <end position="442"/>
    </location>
</feature>
<feature type="transmembrane region" description="Helical" evidence="10">
    <location>
        <begin position="21"/>
        <end position="40"/>
    </location>
</feature>
<evidence type="ECO:0000256" key="9">
    <source>
        <dbReference type="ARBA" id="ARBA00031636"/>
    </source>
</evidence>
<accession>A0A1I1N3T2</accession>
<dbReference type="PIRSF" id="PIRSF006603">
    <property type="entry name" value="DinF"/>
    <property type="match status" value="1"/>
</dbReference>
<reference evidence="12" key="1">
    <citation type="submission" date="2016-10" db="EMBL/GenBank/DDBJ databases">
        <authorList>
            <person name="Varghese N."/>
            <person name="Submissions S."/>
        </authorList>
    </citation>
    <scope>NUCLEOTIDE SEQUENCE [LARGE SCALE GENOMIC DNA]</scope>
    <source>
        <strain evidence="12">DSM 24499</strain>
    </source>
</reference>
<dbReference type="PANTHER" id="PTHR43298:SF2">
    <property type="entry name" value="FMN_FAD EXPORTER YEEO-RELATED"/>
    <property type="match status" value="1"/>
</dbReference>
<dbReference type="NCBIfam" id="TIGR00797">
    <property type="entry name" value="matE"/>
    <property type="match status" value="1"/>
</dbReference>
<feature type="transmembrane region" description="Helical" evidence="10">
    <location>
        <begin position="135"/>
        <end position="155"/>
    </location>
</feature>
<evidence type="ECO:0000256" key="8">
    <source>
        <dbReference type="ARBA" id="ARBA00023136"/>
    </source>
</evidence>
<dbReference type="GO" id="GO:0006811">
    <property type="term" value="P:monoatomic ion transport"/>
    <property type="evidence" value="ECO:0007669"/>
    <property type="project" value="UniProtKB-KW"/>
</dbReference>
<dbReference type="InterPro" id="IPR048279">
    <property type="entry name" value="MdtK-like"/>
</dbReference>
<feature type="transmembrane region" description="Helical" evidence="10">
    <location>
        <begin position="326"/>
        <end position="344"/>
    </location>
</feature>
<dbReference type="PANTHER" id="PTHR43298">
    <property type="entry name" value="MULTIDRUG RESISTANCE PROTEIN NORM-RELATED"/>
    <property type="match status" value="1"/>
</dbReference>